<evidence type="ECO:0000256" key="9">
    <source>
        <dbReference type="ARBA" id="ARBA00023211"/>
    </source>
</evidence>
<dbReference type="InterPro" id="IPR004790">
    <property type="entry name" value="Isocitrate_DH_NADP"/>
</dbReference>
<keyword evidence="7" id="KW-0460">Magnesium</keyword>
<evidence type="ECO:0000256" key="5">
    <source>
        <dbReference type="ARBA" id="ARBA00022723"/>
    </source>
</evidence>
<proteinExistence type="inferred from homology"/>
<dbReference type="PANTHER" id="PTHR11822:SF21">
    <property type="entry name" value="ISOCITRATE DEHYDROGENASE [NADP], MITOCHONDRIAL"/>
    <property type="match status" value="1"/>
</dbReference>
<evidence type="ECO:0000256" key="2">
    <source>
        <dbReference type="ARBA" id="ARBA00001946"/>
    </source>
</evidence>
<keyword evidence="6" id="KW-0106">Calcium</keyword>
<dbReference type="PROSITE" id="PS00018">
    <property type="entry name" value="EF_HAND_1"/>
    <property type="match status" value="1"/>
</dbReference>
<keyword evidence="5" id="KW-0479">Metal-binding</keyword>
<keyword evidence="10" id="KW-0472">Membrane</keyword>
<dbReference type="Pfam" id="PF00180">
    <property type="entry name" value="Iso_dh"/>
    <property type="match status" value="1"/>
</dbReference>
<feature type="transmembrane region" description="Helical" evidence="10">
    <location>
        <begin position="246"/>
        <end position="266"/>
    </location>
</feature>
<keyword evidence="9" id="KW-0464">Manganese</keyword>
<evidence type="ECO:0000256" key="4">
    <source>
        <dbReference type="ARBA" id="ARBA00022532"/>
    </source>
</evidence>
<evidence type="ECO:0000256" key="6">
    <source>
        <dbReference type="ARBA" id="ARBA00022837"/>
    </source>
</evidence>
<dbReference type="InterPro" id="IPR002048">
    <property type="entry name" value="EF_hand_dom"/>
</dbReference>
<feature type="domain" description="EF-hand" evidence="11">
    <location>
        <begin position="743"/>
        <end position="778"/>
    </location>
</feature>
<gene>
    <name evidence="12" type="ORF">CTAYLR_005471</name>
</gene>
<protein>
    <recommendedName>
        <fullName evidence="11">EF-hand domain-containing protein</fullName>
    </recommendedName>
</protein>
<dbReference type="GO" id="GO:0006102">
    <property type="term" value="P:isocitrate metabolic process"/>
    <property type="evidence" value="ECO:0007669"/>
    <property type="project" value="InterPro"/>
</dbReference>
<dbReference type="InterPro" id="IPR011992">
    <property type="entry name" value="EF-hand-dom_pair"/>
</dbReference>
<dbReference type="Gene3D" id="1.10.238.10">
    <property type="entry name" value="EF-hand"/>
    <property type="match status" value="1"/>
</dbReference>
<dbReference type="GO" id="GO:0006739">
    <property type="term" value="P:NADP+ metabolic process"/>
    <property type="evidence" value="ECO:0007669"/>
    <property type="project" value="TreeGrafter"/>
</dbReference>
<dbReference type="SUPFAM" id="SSF47473">
    <property type="entry name" value="EF-hand"/>
    <property type="match status" value="1"/>
</dbReference>
<dbReference type="EMBL" id="JAQMWT010000682">
    <property type="protein sequence ID" value="KAJ8598230.1"/>
    <property type="molecule type" value="Genomic_DNA"/>
</dbReference>
<organism evidence="12 13">
    <name type="scientific">Chrysophaeum taylorii</name>
    <dbReference type="NCBI Taxonomy" id="2483200"/>
    <lineage>
        <taxon>Eukaryota</taxon>
        <taxon>Sar</taxon>
        <taxon>Stramenopiles</taxon>
        <taxon>Ochrophyta</taxon>
        <taxon>Pelagophyceae</taxon>
        <taxon>Pelagomonadales</taxon>
        <taxon>Pelagomonadaceae</taxon>
        <taxon>Chrysophaeum</taxon>
    </lineage>
</organism>
<dbReference type="GO" id="GO:0005509">
    <property type="term" value="F:calcium ion binding"/>
    <property type="evidence" value="ECO:0007669"/>
    <property type="project" value="InterPro"/>
</dbReference>
<comment type="cofactor">
    <cofactor evidence="1">
        <name>Mn(2+)</name>
        <dbReference type="ChEBI" id="CHEBI:29035"/>
    </cofactor>
</comment>
<evidence type="ECO:0000259" key="11">
    <source>
        <dbReference type="PROSITE" id="PS50222"/>
    </source>
</evidence>
<dbReference type="GO" id="GO:0006099">
    <property type="term" value="P:tricarboxylic acid cycle"/>
    <property type="evidence" value="ECO:0007669"/>
    <property type="project" value="UniProtKB-KW"/>
</dbReference>
<evidence type="ECO:0000313" key="12">
    <source>
        <dbReference type="EMBL" id="KAJ8598230.1"/>
    </source>
</evidence>
<dbReference type="PANTHER" id="PTHR11822">
    <property type="entry name" value="NADP-SPECIFIC ISOCITRATE DEHYDROGENASE"/>
    <property type="match status" value="1"/>
</dbReference>
<dbReference type="GO" id="GO:0005739">
    <property type="term" value="C:mitochondrion"/>
    <property type="evidence" value="ECO:0007669"/>
    <property type="project" value="TreeGrafter"/>
</dbReference>
<feature type="transmembrane region" description="Helical" evidence="10">
    <location>
        <begin position="56"/>
        <end position="76"/>
    </location>
</feature>
<dbReference type="SUPFAM" id="SSF53659">
    <property type="entry name" value="Isocitrate/Isopropylmalate dehydrogenase-like"/>
    <property type="match status" value="1"/>
</dbReference>
<keyword evidence="10" id="KW-1133">Transmembrane helix</keyword>
<dbReference type="SMART" id="SM01329">
    <property type="entry name" value="Iso_dh"/>
    <property type="match status" value="1"/>
</dbReference>
<evidence type="ECO:0000256" key="7">
    <source>
        <dbReference type="ARBA" id="ARBA00022842"/>
    </source>
</evidence>
<comment type="caution">
    <text evidence="12">The sequence shown here is derived from an EMBL/GenBank/DDBJ whole genome shotgun (WGS) entry which is preliminary data.</text>
</comment>
<dbReference type="InterPro" id="IPR024084">
    <property type="entry name" value="IsoPropMal-DH-like_dom"/>
</dbReference>
<keyword evidence="13" id="KW-1185">Reference proteome</keyword>
<dbReference type="PROSITE" id="PS50222">
    <property type="entry name" value="EF_HAND_2"/>
    <property type="match status" value="1"/>
</dbReference>
<comment type="cofactor">
    <cofactor evidence="2">
        <name>Mg(2+)</name>
        <dbReference type="ChEBI" id="CHEBI:18420"/>
    </cofactor>
</comment>
<dbReference type="GO" id="GO:0004450">
    <property type="term" value="F:isocitrate dehydrogenase (NADP+) activity"/>
    <property type="evidence" value="ECO:0007669"/>
    <property type="project" value="InterPro"/>
</dbReference>
<keyword evidence="8" id="KW-0560">Oxidoreductase</keyword>
<evidence type="ECO:0000256" key="10">
    <source>
        <dbReference type="SAM" id="Phobius"/>
    </source>
</evidence>
<dbReference type="AlphaFoldDB" id="A0AAD7XJA1"/>
<dbReference type="SMART" id="SM00054">
    <property type="entry name" value="EFh"/>
    <property type="match status" value="1"/>
</dbReference>
<dbReference type="Proteomes" id="UP001230188">
    <property type="component" value="Unassembled WGS sequence"/>
</dbReference>
<name>A0AAD7XJA1_9STRA</name>
<keyword evidence="4" id="KW-0816">Tricarboxylic acid cycle</keyword>
<dbReference type="Gene3D" id="3.40.718.10">
    <property type="entry name" value="Isopropylmalate Dehydrogenase"/>
    <property type="match status" value="1"/>
</dbReference>
<keyword evidence="10" id="KW-0812">Transmembrane</keyword>
<sequence length="800" mass="88980">MTDDDVEKQKAVLVEEDDEWLAALFNPNKGDISNLATLVVFVLGLLLRFYESPAAGVILAFGLFGFAGGVTNWLAVKMLFDRIPLLVGSGVIPRRFKDILLALKLMILDTFFDEQFLREYIAERSGELFETLDLKGRLEKAMTADGFDATLARKLEVLAETPDGQLVATLAPMFGGIDSMVPMIKPTLVAVGVELLNSLADNFDVTDVLDVAYVRSEIDRALDQRMTTLTPRKVKRMMSRVIRSHLGWLVVWGNVFGGVIGILSWLQRGYNTMLLRRSVRLLSTHSDAAAAACAEKLWESPTKLPAIPLVYISGEEMTRYAASLMMKHWIEPHVDTSAWEFFDLSCKARDVSNDKVLHDAVAAGAQLKAIFKEPTITPTAQQMAEFKLTKALPSPNGAMRRGWNGVTISRDTIHIEGIELGFKKPVLFERHAVGGEYGAGWREISKGRLITTFFPDDENAEPLIVDARRLSDSRNVAVVYHNPLDNVETLADHFFRRCLDANVTPYVVTKKTVFKWQEPFWAIHKEVFDAKYRHQFQERGLVPDGQLQHLISDAATMQIIRWTRGNFGMAAHNYDGDMLTDEVAQVHRSPGFITSNLVGKADDGSLIKEFEASHGTVADLWRAHLRGEPTSFNPLGMAEAMMGAISHAAHLRAGAGGELEVKDAYDKFVQSLRKALHNTFRYGQGTWDMAGKDAGLTTEAFIHKVGWRLGRYLANELDVEAGLEVPDAIKKPSVMLRRNVANIDIGKVKAMFAEYDTDANGSISLPEFEEMVVKLGVAPLKQDAEVVATRTKVQEKTVKV</sequence>
<feature type="transmembrane region" description="Helical" evidence="10">
    <location>
        <begin position="32"/>
        <end position="50"/>
    </location>
</feature>
<evidence type="ECO:0000256" key="8">
    <source>
        <dbReference type="ARBA" id="ARBA00023002"/>
    </source>
</evidence>
<comment type="similarity">
    <text evidence="3">Belongs to the isocitrate and isopropylmalate dehydrogenases family.</text>
</comment>
<evidence type="ECO:0000313" key="13">
    <source>
        <dbReference type="Proteomes" id="UP001230188"/>
    </source>
</evidence>
<evidence type="ECO:0000256" key="1">
    <source>
        <dbReference type="ARBA" id="ARBA00001936"/>
    </source>
</evidence>
<reference evidence="12" key="1">
    <citation type="submission" date="2023-01" db="EMBL/GenBank/DDBJ databases">
        <title>Metagenome sequencing of chrysophaentin producing Chrysophaeum taylorii.</title>
        <authorList>
            <person name="Davison J."/>
            <person name="Bewley C."/>
        </authorList>
    </citation>
    <scope>NUCLEOTIDE SEQUENCE</scope>
    <source>
        <strain evidence="12">NIES-1699</strain>
    </source>
</reference>
<evidence type="ECO:0000256" key="3">
    <source>
        <dbReference type="ARBA" id="ARBA00007769"/>
    </source>
</evidence>
<accession>A0AAD7XJA1</accession>
<dbReference type="InterPro" id="IPR018247">
    <property type="entry name" value="EF_Hand_1_Ca_BS"/>
</dbReference>